<evidence type="ECO:0000313" key="1">
    <source>
        <dbReference type="EMBL" id="KAB8297384.1"/>
    </source>
</evidence>
<organism evidence="1 2">
    <name type="scientific">Monilinia laxa</name>
    <name type="common">Brown rot fungus</name>
    <name type="synonym">Sclerotinia laxa</name>
    <dbReference type="NCBI Taxonomy" id="61186"/>
    <lineage>
        <taxon>Eukaryota</taxon>
        <taxon>Fungi</taxon>
        <taxon>Dikarya</taxon>
        <taxon>Ascomycota</taxon>
        <taxon>Pezizomycotina</taxon>
        <taxon>Leotiomycetes</taxon>
        <taxon>Helotiales</taxon>
        <taxon>Sclerotiniaceae</taxon>
        <taxon>Monilinia</taxon>
    </lineage>
</organism>
<dbReference type="OrthoDB" id="3502705at2759"/>
<evidence type="ECO:0000313" key="2">
    <source>
        <dbReference type="Proteomes" id="UP000326757"/>
    </source>
</evidence>
<keyword evidence="2" id="KW-1185">Reference proteome</keyword>
<comment type="caution">
    <text evidence="1">The sequence shown here is derived from an EMBL/GenBank/DDBJ whole genome shotgun (WGS) entry which is preliminary data.</text>
</comment>
<sequence length="426" mass="49360">MNINSILKHFVDDPETFRLKMAQNNAIIAGNIALHFFNRFVPLKDGMDLIVSEDDDGINFSEFICKEEGYRAVETPSDSILPWDWPIDVIEDRNTVRLERGTEVILGGQYFVKQSATIPSSYTVIRIIFAKLPPILSGLHCLTETVSANYITWNKVYSLFPNSVLRHEPVWVSGRNVGYDQLAPAYRDNEWNLIMLNPLEYGQQGPETHTLNGKRLYRPFVPNQARWIADRYSWVIKHPALPLNLSKPNEIKNPKVPDLATELNFFTMTTNFPHESFASEGRPFYSIESEPYYTTSLKHCYGNTHRNDFAMTTPSFWSYINNQLVSYSQKQERDKLSLEQKAELSMHRAQEPAFYDDDHENPIDNLPDCWEFLDENGQIERLFKEWKKMRGSEMNDEVEELQGDSGESENANRTKLGLMNFKYDVV</sequence>
<dbReference type="EMBL" id="VIGI01000008">
    <property type="protein sequence ID" value="KAB8297384.1"/>
    <property type="molecule type" value="Genomic_DNA"/>
</dbReference>
<protein>
    <submittedName>
        <fullName evidence="1">Uncharacterized protein</fullName>
    </submittedName>
</protein>
<dbReference type="Proteomes" id="UP000326757">
    <property type="component" value="Unassembled WGS sequence"/>
</dbReference>
<reference evidence="1 2" key="1">
    <citation type="submission" date="2019-06" db="EMBL/GenBank/DDBJ databases">
        <title>Genome Sequence of the Brown Rot Fungal Pathogen Monilinia laxa.</title>
        <authorList>
            <person name="De Miccolis Angelini R.M."/>
            <person name="Landi L."/>
            <person name="Abate D."/>
            <person name="Pollastro S."/>
            <person name="Romanazzi G."/>
            <person name="Faretra F."/>
        </authorList>
    </citation>
    <scope>NUCLEOTIDE SEQUENCE [LARGE SCALE GENOMIC DNA]</scope>
    <source>
        <strain evidence="1 2">Mlax316</strain>
    </source>
</reference>
<accession>A0A5N6K5M1</accession>
<gene>
    <name evidence="1" type="ORF">EYC80_002727</name>
</gene>
<name>A0A5N6K5M1_MONLA</name>
<proteinExistence type="predicted"/>
<dbReference type="AlphaFoldDB" id="A0A5N6K5M1"/>